<dbReference type="InterPro" id="IPR010559">
    <property type="entry name" value="Sig_transdc_His_kin_internal"/>
</dbReference>
<keyword evidence="3" id="KW-0418">Kinase</keyword>
<protein>
    <submittedName>
        <fullName evidence="3">Sensor histidine kinase</fullName>
        <ecNumber evidence="3">2.7.13.3</ecNumber>
    </submittedName>
</protein>
<keyword evidence="1" id="KW-0472">Membrane</keyword>
<dbReference type="PANTHER" id="PTHR34220:SF9">
    <property type="entry name" value="SIGNAL TRANSDUCTION HISTIDINE KINASE INTERNAL REGION DOMAIN-CONTAINING PROTEIN"/>
    <property type="match status" value="1"/>
</dbReference>
<dbReference type="Pfam" id="PF06580">
    <property type="entry name" value="His_kinase"/>
    <property type="match status" value="1"/>
</dbReference>
<evidence type="ECO:0000259" key="2">
    <source>
        <dbReference type="Pfam" id="PF06580"/>
    </source>
</evidence>
<dbReference type="InterPro" id="IPR050640">
    <property type="entry name" value="Bact_2-comp_sensor_kinase"/>
</dbReference>
<feature type="domain" description="Signal transduction histidine kinase internal region" evidence="2">
    <location>
        <begin position="121"/>
        <end position="200"/>
    </location>
</feature>
<dbReference type="EC" id="2.7.13.3" evidence="3"/>
<dbReference type="EMBL" id="JBHSMU010000015">
    <property type="protein sequence ID" value="MFC5461945.1"/>
    <property type="molecule type" value="Genomic_DNA"/>
</dbReference>
<proteinExistence type="predicted"/>
<dbReference type="InterPro" id="IPR036890">
    <property type="entry name" value="HATPase_C_sf"/>
</dbReference>
<evidence type="ECO:0000256" key="1">
    <source>
        <dbReference type="SAM" id="Phobius"/>
    </source>
</evidence>
<dbReference type="RefSeq" id="WP_379785396.1">
    <property type="nucleotide sequence ID" value="NZ_JBHSMU010000015.1"/>
</dbReference>
<evidence type="ECO:0000313" key="4">
    <source>
        <dbReference type="Proteomes" id="UP001596050"/>
    </source>
</evidence>
<feature type="transmembrane region" description="Helical" evidence="1">
    <location>
        <begin position="44"/>
        <end position="64"/>
    </location>
</feature>
<dbReference type="Proteomes" id="UP001596050">
    <property type="component" value="Unassembled WGS sequence"/>
</dbReference>
<name>A0ABW0L7U3_9BURK</name>
<dbReference type="SUPFAM" id="SSF55874">
    <property type="entry name" value="ATPase domain of HSP90 chaperone/DNA topoisomerase II/histidine kinase"/>
    <property type="match status" value="1"/>
</dbReference>
<evidence type="ECO:0000313" key="3">
    <source>
        <dbReference type="EMBL" id="MFC5461945.1"/>
    </source>
</evidence>
<keyword evidence="1" id="KW-1133">Transmembrane helix</keyword>
<keyword evidence="4" id="KW-1185">Reference proteome</keyword>
<keyword evidence="3" id="KW-0808">Transferase</keyword>
<sequence>MWETSSALVATFLLLAKRRLDPHSSTPATSPWRWFAWQARWLPFYWIAFVPLVFGIRHGVYALAGAQYGHGPWSEVFVYESMKLTVFIGLFTVIAFGLASYRELLETRVRAERANALLRDAQLARLAQQMQPHFLFNALNTISSLMHSHPARAEATLVDLAGVLRATLALGERHQATLSDELHLARGYAAVMAARFEDRVSIDWQVDEDTLPLMLPAVSLQPLLENVFKHTVERRRGPTRIRVSARRVPGALLLRVEDDAGVLAPAVLNNGPGIGLSNLRQRLASLYGDAAQLTLSQPGATGVRAELRIPCVS</sequence>
<organism evidence="3 4">
    <name type="scientific">Massilia niabensis</name>
    <dbReference type="NCBI Taxonomy" id="544910"/>
    <lineage>
        <taxon>Bacteria</taxon>
        <taxon>Pseudomonadati</taxon>
        <taxon>Pseudomonadota</taxon>
        <taxon>Betaproteobacteria</taxon>
        <taxon>Burkholderiales</taxon>
        <taxon>Oxalobacteraceae</taxon>
        <taxon>Telluria group</taxon>
        <taxon>Massilia</taxon>
    </lineage>
</organism>
<dbReference type="Gene3D" id="3.30.565.10">
    <property type="entry name" value="Histidine kinase-like ATPase, C-terminal domain"/>
    <property type="match status" value="1"/>
</dbReference>
<comment type="caution">
    <text evidence="3">The sequence shown here is derived from an EMBL/GenBank/DDBJ whole genome shotgun (WGS) entry which is preliminary data.</text>
</comment>
<reference evidence="4" key="1">
    <citation type="journal article" date="2019" name="Int. J. Syst. Evol. Microbiol.">
        <title>The Global Catalogue of Microorganisms (GCM) 10K type strain sequencing project: providing services to taxonomists for standard genome sequencing and annotation.</title>
        <authorList>
            <consortium name="The Broad Institute Genomics Platform"/>
            <consortium name="The Broad Institute Genome Sequencing Center for Infectious Disease"/>
            <person name="Wu L."/>
            <person name="Ma J."/>
        </authorList>
    </citation>
    <scope>NUCLEOTIDE SEQUENCE [LARGE SCALE GENOMIC DNA]</scope>
    <source>
        <strain evidence="4">KACC 12649</strain>
    </source>
</reference>
<dbReference type="GO" id="GO:0004673">
    <property type="term" value="F:protein histidine kinase activity"/>
    <property type="evidence" value="ECO:0007669"/>
    <property type="project" value="UniProtKB-EC"/>
</dbReference>
<feature type="transmembrane region" description="Helical" evidence="1">
    <location>
        <begin position="84"/>
        <end position="101"/>
    </location>
</feature>
<accession>A0ABW0L7U3</accession>
<dbReference type="PANTHER" id="PTHR34220">
    <property type="entry name" value="SENSOR HISTIDINE KINASE YPDA"/>
    <property type="match status" value="1"/>
</dbReference>
<gene>
    <name evidence="3" type="ORF">ACFPN5_19200</name>
</gene>
<keyword evidence="1" id="KW-0812">Transmembrane</keyword>